<evidence type="ECO:0000313" key="1">
    <source>
        <dbReference type="EMBL" id="BBG22925.1"/>
    </source>
</evidence>
<evidence type="ECO:0000313" key="2">
    <source>
        <dbReference type="Proteomes" id="UP000322983"/>
    </source>
</evidence>
<evidence type="ECO:0008006" key="3">
    <source>
        <dbReference type="Google" id="ProtNLM"/>
    </source>
</evidence>
<name>A0A510DS04_9CREN</name>
<dbReference type="Proteomes" id="UP000322983">
    <property type="component" value="Chromosome"/>
</dbReference>
<dbReference type="InterPro" id="IPR009409">
    <property type="entry name" value="DUF1059"/>
</dbReference>
<protein>
    <recommendedName>
        <fullName evidence="3">Small metal-binding protein</fullName>
    </recommendedName>
</protein>
<dbReference type="RefSeq" id="WP_054846388.1">
    <property type="nucleotide sequence ID" value="NZ_AP018929.1"/>
</dbReference>
<dbReference type="KEGG" id="step:IC006_0209"/>
<organism evidence="1 2">
    <name type="scientific">Sulfuracidifex tepidarius</name>
    <dbReference type="NCBI Taxonomy" id="1294262"/>
    <lineage>
        <taxon>Archaea</taxon>
        <taxon>Thermoproteota</taxon>
        <taxon>Thermoprotei</taxon>
        <taxon>Sulfolobales</taxon>
        <taxon>Sulfolobaceae</taxon>
        <taxon>Sulfuracidifex</taxon>
    </lineage>
</organism>
<dbReference type="GeneID" id="41714096"/>
<sequence length="119" mass="12889">MAKYSFSCASIGQNCGFEIVNASSEDELLQQITVHAKSSHGINNPPKDLVDKIKANIKKSGKYSFSCASIGQNCGFEIKNAGNEDELMQQIALHAKLSHGINNPPKDLVDKIKANIKAE</sequence>
<dbReference type="Pfam" id="PF06348">
    <property type="entry name" value="DUF1059"/>
    <property type="match status" value="2"/>
</dbReference>
<dbReference type="OrthoDB" id="9023at2157"/>
<dbReference type="AlphaFoldDB" id="A0A510DS04"/>
<accession>A0A510DS04</accession>
<proteinExistence type="predicted"/>
<dbReference type="EMBL" id="AP018929">
    <property type="protein sequence ID" value="BBG22925.1"/>
    <property type="molecule type" value="Genomic_DNA"/>
</dbReference>
<keyword evidence="2" id="KW-1185">Reference proteome</keyword>
<reference evidence="1 2" key="1">
    <citation type="journal article" date="2020" name="Int. J. Syst. Evol. Microbiol.">
        <title>Sulfuracidifex tepidarius gen. nov., sp. nov. and transfer of Sulfolobus metallicus Huber and Stetter 1992 to the genus Sulfuracidifex as Sulfuracidifex metallicus comb. nov.</title>
        <authorList>
            <person name="Itoh T."/>
            <person name="Miura T."/>
            <person name="Sakai H.D."/>
            <person name="Kato S."/>
            <person name="Ohkuma M."/>
            <person name="Takashina T."/>
        </authorList>
    </citation>
    <scope>NUCLEOTIDE SEQUENCE [LARGE SCALE GENOMIC DNA]</scope>
    <source>
        <strain evidence="1 2">IC-006</strain>
    </source>
</reference>
<gene>
    <name evidence="1" type="ORF">IC006_0209</name>
</gene>